<feature type="compositionally biased region" description="Basic and acidic residues" evidence="1">
    <location>
        <begin position="265"/>
        <end position="274"/>
    </location>
</feature>
<keyword evidence="2" id="KW-1133">Transmembrane helix</keyword>
<dbReference type="OrthoDB" id="9758957at2"/>
<dbReference type="AlphaFoldDB" id="A0A387BMP6"/>
<dbReference type="PANTHER" id="PTHR37957">
    <property type="entry name" value="BLR7070 PROTEIN"/>
    <property type="match status" value="1"/>
</dbReference>
<evidence type="ECO:0000313" key="5">
    <source>
        <dbReference type="Proteomes" id="UP000275069"/>
    </source>
</evidence>
<evidence type="ECO:0000256" key="1">
    <source>
        <dbReference type="SAM" id="MobiDB-lite"/>
    </source>
</evidence>
<dbReference type="InterPro" id="IPR011041">
    <property type="entry name" value="Quinoprot_gluc/sorb_DH_b-prop"/>
</dbReference>
<keyword evidence="5" id="KW-1185">Reference proteome</keyword>
<dbReference type="Gene3D" id="2.60.40.3440">
    <property type="match status" value="1"/>
</dbReference>
<dbReference type="Proteomes" id="UP000275069">
    <property type="component" value="Chromosome"/>
</dbReference>
<proteinExistence type="predicted"/>
<dbReference type="KEGG" id="gry:D7I44_01225"/>
<protein>
    <submittedName>
        <fullName evidence="4">Esterase-like activity of phytase family protein</fullName>
    </submittedName>
</protein>
<keyword evidence="2" id="KW-0812">Transmembrane</keyword>
<dbReference type="PANTHER" id="PTHR37957:SF1">
    <property type="entry name" value="PHYTASE-LIKE DOMAIN-CONTAINING PROTEIN"/>
    <property type="match status" value="1"/>
</dbReference>
<reference evidence="4 5" key="1">
    <citation type="submission" date="2018-09" db="EMBL/GenBank/DDBJ databases">
        <title>Genome sequencing of strain 2DFW10M-5.</title>
        <authorList>
            <person name="Heo J."/>
            <person name="Kim S.-J."/>
            <person name="Kwon S.-W."/>
        </authorList>
    </citation>
    <scope>NUCLEOTIDE SEQUENCE [LARGE SCALE GENOMIC DNA]</scope>
    <source>
        <strain evidence="4 5">2DFW10M-5</strain>
    </source>
</reference>
<dbReference type="Pfam" id="PF13449">
    <property type="entry name" value="Phytase-like"/>
    <property type="match status" value="1"/>
</dbReference>
<evidence type="ECO:0000313" key="4">
    <source>
        <dbReference type="EMBL" id="AYG02286.1"/>
    </source>
</evidence>
<organism evidence="4 5">
    <name type="scientific">Gryllotalpicola protaetiae</name>
    <dbReference type="NCBI Taxonomy" id="2419771"/>
    <lineage>
        <taxon>Bacteria</taxon>
        <taxon>Bacillati</taxon>
        <taxon>Actinomycetota</taxon>
        <taxon>Actinomycetes</taxon>
        <taxon>Micrococcales</taxon>
        <taxon>Microbacteriaceae</taxon>
        <taxon>Gryllotalpicola</taxon>
    </lineage>
</organism>
<feature type="region of interest" description="Disordered" evidence="1">
    <location>
        <begin position="240"/>
        <end position="293"/>
    </location>
</feature>
<keyword evidence="2" id="KW-0472">Membrane</keyword>
<feature type="domain" description="Phytase-like" evidence="3">
    <location>
        <begin position="182"/>
        <end position="543"/>
    </location>
</feature>
<accession>A0A387BMP6</accession>
<feature type="transmembrane region" description="Helical" evidence="2">
    <location>
        <begin position="47"/>
        <end position="67"/>
    </location>
</feature>
<sequence length="604" mass="63464">MISRVAPANRVQWSNYCVHPPFGVYSRGRAKFADMNKLPLLRRRTRVFIAIGATAALACTGAVAASANGWNSAPTHDFVAAPDSFAGHGVVTGNVLRNDRGATAVVRNTDPKNGTVTVAADGSFSYTPKAGFSGTDTFTYTTTDAVQLYRDTQANGSPIPPLATVTGPNGTKTSISGEGYGSSLAPVPGHDGWFYGLTDRGPNADDPLGNKSEPLPNFTPQIGEFKLAGGKAELQKTITLKGPRNVTGPAGVKGQPYSGRPPQPDTKETIDDVAKSSGTTGVPVAPDPDGYDSEGLVALPDGTFWVSDEYGPYVTHFDANGYEIGRLTPYQGSVNNRFHDIVGYLPAELADRLNNKGMEGLTVTPDGSTLVGAMQSALQLPDLGSTKASKVAVTRIITVDLRTYKTHQYLYLLDNPGTTGDAVSEITAVSNTKFLVDERDGNFEPFANKTLYEVDTNGATDVSGLTVGGKSPEALVGASDTNTALATLTAAGVQVAQKQPYLQIGQLVSQLDPTGKLFGHDKVEGIATTDAGKTLYLSNDDDFGIDYIGNNGDASPQPDADGTWGVHQKILSATGAEDDGEILAVDTTKLPAVLKTVTVTIRVR</sequence>
<gene>
    <name evidence="4" type="ORF">D7I44_01225</name>
</gene>
<evidence type="ECO:0000256" key="2">
    <source>
        <dbReference type="SAM" id="Phobius"/>
    </source>
</evidence>
<dbReference type="SUPFAM" id="SSF50952">
    <property type="entry name" value="Soluble quinoprotein glucose dehydrogenase"/>
    <property type="match status" value="1"/>
</dbReference>
<dbReference type="InterPro" id="IPR027372">
    <property type="entry name" value="Phytase-like_dom"/>
</dbReference>
<name>A0A387BMP6_9MICO</name>
<dbReference type="Pfam" id="PF17963">
    <property type="entry name" value="Big_9"/>
    <property type="match status" value="1"/>
</dbReference>
<evidence type="ECO:0000259" key="3">
    <source>
        <dbReference type="Pfam" id="PF13449"/>
    </source>
</evidence>
<dbReference type="EMBL" id="CP032624">
    <property type="protein sequence ID" value="AYG02286.1"/>
    <property type="molecule type" value="Genomic_DNA"/>
</dbReference>